<keyword evidence="4" id="KW-1185">Reference proteome</keyword>
<evidence type="ECO:0000313" key="4">
    <source>
        <dbReference type="Proteomes" id="UP000602510"/>
    </source>
</evidence>
<name>A0A833S5F7_PHYIN</name>
<comment type="caution">
    <text evidence="2">The sequence shown here is derived from an EMBL/GenBank/DDBJ whole genome shotgun (WGS) entry which is preliminary data.</text>
</comment>
<evidence type="ECO:0000256" key="1">
    <source>
        <dbReference type="SAM" id="MobiDB-lite"/>
    </source>
</evidence>
<dbReference type="AlphaFoldDB" id="A0A833S5F7"/>
<sequence length="369" mass="41771">MGRKRSPVTRNKSINRHPQAARSSSHASNLLGSSSLRGSAFIQQKPTVMDSESSSDSLPPVQILHTALPIGREYRERRHKNRRKRRSSGDDVMVSRRDDSSDEEKEDEEQEEQEEMITISAAELEKWQQRVLIHVEDHFTNEQLKRIAEFGRVHGTIMQEARQYVNNTEMQLRHQFEEERASLRAQAEEYVAKAVADKESWRQKAEDLQQQVEKLHKQVDKLEVDYDALKMEKAKNSQETREERQGNREHTCTQQTHSPPNNQTQVQPGGGKVDENLDKQATNGHGANGYEPASLHPPLVDKTIPGEPSGIANPIDVGLQGQDQKLQQPCASTTPVNRTLLDPGVVTRDGLQTVTSESSNSDIRVKRSR</sequence>
<dbReference type="EMBL" id="JAACNO010002359">
    <property type="protein sequence ID" value="KAF4133751.1"/>
    <property type="molecule type" value="Genomic_DNA"/>
</dbReference>
<feature type="region of interest" description="Disordered" evidence="1">
    <location>
        <begin position="231"/>
        <end position="303"/>
    </location>
</feature>
<evidence type="ECO:0000313" key="3">
    <source>
        <dbReference type="EMBL" id="KAF4133751.1"/>
    </source>
</evidence>
<feature type="compositionally biased region" description="Basic and acidic residues" evidence="1">
    <location>
        <begin position="231"/>
        <end position="251"/>
    </location>
</feature>
<feature type="region of interest" description="Disordered" evidence="1">
    <location>
        <begin position="1"/>
        <end position="115"/>
    </location>
</feature>
<feature type="compositionally biased region" description="Polar residues" evidence="1">
    <location>
        <begin position="41"/>
        <end position="57"/>
    </location>
</feature>
<feature type="region of interest" description="Disordered" evidence="1">
    <location>
        <begin position="348"/>
        <end position="369"/>
    </location>
</feature>
<dbReference type="EMBL" id="WSZM01000423">
    <property type="protein sequence ID" value="KAF4033376.1"/>
    <property type="molecule type" value="Genomic_DNA"/>
</dbReference>
<protein>
    <submittedName>
        <fullName evidence="2">Uncharacterized protein</fullName>
    </submittedName>
</protein>
<feature type="compositionally biased region" description="Acidic residues" evidence="1">
    <location>
        <begin position="100"/>
        <end position="115"/>
    </location>
</feature>
<accession>A0A833S5F7</accession>
<feature type="compositionally biased region" description="Polar residues" evidence="1">
    <location>
        <begin position="252"/>
        <end position="267"/>
    </location>
</feature>
<proteinExistence type="predicted"/>
<dbReference type="Proteomes" id="UP000704712">
    <property type="component" value="Unassembled WGS sequence"/>
</dbReference>
<feature type="compositionally biased region" description="Polar residues" evidence="1">
    <location>
        <begin position="350"/>
        <end position="362"/>
    </location>
</feature>
<feature type="compositionally biased region" description="Basic residues" evidence="1">
    <location>
        <begin position="77"/>
        <end position="86"/>
    </location>
</feature>
<dbReference type="Proteomes" id="UP000602510">
    <property type="component" value="Unassembled WGS sequence"/>
</dbReference>
<organism evidence="2 4">
    <name type="scientific">Phytophthora infestans</name>
    <name type="common">Potato late blight agent</name>
    <name type="synonym">Botrytis infestans</name>
    <dbReference type="NCBI Taxonomy" id="4787"/>
    <lineage>
        <taxon>Eukaryota</taxon>
        <taxon>Sar</taxon>
        <taxon>Stramenopiles</taxon>
        <taxon>Oomycota</taxon>
        <taxon>Peronosporomycetes</taxon>
        <taxon>Peronosporales</taxon>
        <taxon>Peronosporaceae</taxon>
        <taxon>Phytophthora</taxon>
    </lineage>
</organism>
<feature type="compositionally biased region" description="Low complexity" evidence="1">
    <location>
        <begin position="23"/>
        <end position="39"/>
    </location>
</feature>
<gene>
    <name evidence="2" type="ORF">GN244_ATG14711</name>
    <name evidence="3" type="ORF">GN958_ATG17088</name>
</gene>
<evidence type="ECO:0000313" key="2">
    <source>
        <dbReference type="EMBL" id="KAF4033376.1"/>
    </source>
</evidence>
<reference evidence="2" key="1">
    <citation type="submission" date="2020-04" db="EMBL/GenBank/DDBJ databases">
        <title>Hybrid Assembly of Korean Phytophthora infestans isolates.</title>
        <authorList>
            <person name="Prokchorchik M."/>
            <person name="Lee Y."/>
            <person name="Seo J."/>
            <person name="Cho J.-H."/>
            <person name="Park Y.-E."/>
            <person name="Jang D.-C."/>
            <person name="Im J.-S."/>
            <person name="Choi J.-G."/>
            <person name="Park H.-J."/>
            <person name="Lee G.-B."/>
            <person name="Lee Y.-G."/>
            <person name="Hong S.-Y."/>
            <person name="Cho K."/>
            <person name="Sohn K.H."/>
        </authorList>
    </citation>
    <scope>NUCLEOTIDE SEQUENCE</scope>
    <source>
        <strain evidence="2">KR_1_A1</strain>
        <strain evidence="3">KR_2_A2</strain>
    </source>
</reference>
<feature type="compositionally biased region" description="Basic and acidic residues" evidence="1">
    <location>
        <begin position="87"/>
        <end position="99"/>
    </location>
</feature>